<accession>A0A245ZUH0</accession>
<dbReference type="InterPro" id="IPR000544">
    <property type="entry name" value="Octanoyltransferase"/>
</dbReference>
<dbReference type="PIRSF" id="PIRSF016262">
    <property type="entry name" value="LPLase"/>
    <property type="match status" value="1"/>
</dbReference>
<proteinExistence type="inferred from homology"/>
<evidence type="ECO:0000256" key="5">
    <source>
        <dbReference type="HAMAP-Rule" id="MF_00013"/>
    </source>
</evidence>
<dbReference type="GO" id="GO:0009249">
    <property type="term" value="P:protein lipoylation"/>
    <property type="evidence" value="ECO:0007669"/>
    <property type="project" value="InterPro"/>
</dbReference>
<gene>
    <name evidence="5 11" type="primary">lipB</name>
    <name evidence="11" type="ORF">SPDO_02630</name>
</gene>
<evidence type="ECO:0000256" key="2">
    <source>
        <dbReference type="ARBA" id="ARBA00022679"/>
    </source>
</evidence>
<evidence type="ECO:0000313" key="12">
    <source>
        <dbReference type="Proteomes" id="UP000197290"/>
    </source>
</evidence>
<dbReference type="GO" id="GO:0005737">
    <property type="term" value="C:cytoplasm"/>
    <property type="evidence" value="ECO:0007669"/>
    <property type="project" value="UniProtKB-SubCell"/>
</dbReference>
<feature type="domain" description="BPL/LPL catalytic" evidence="10">
    <location>
        <begin position="47"/>
        <end position="226"/>
    </location>
</feature>
<evidence type="ECO:0000256" key="7">
    <source>
        <dbReference type="PIRSR" id="PIRSR016262-1"/>
    </source>
</evidence>
<dbReference type="Pfam" id="PF21948">
    <property type="entry name" value="LplA-B_cat"/>
    <property type="match status" value="1"/>
</dbReference>
<dbReference type="PANTHER" id="PTHR10993:SF7">
    <property type="entry name" value="LIPOYLTRANSFERASE 2, MITOCHONDRIAL-RELATED"/>
    <property type="match status" value="1"/>
</dbReference>
<dbReference type="UniPathway" id="UPA00538">
    <property type="reaction ID" value="UER00592"/>
</dbReference>
<evidence type="ECO:0000256" key="6">
    <source>
        <dbReference type="PIRNR" id="PIRNR016262"/>
    </source>
</evidence>
<dbReference type="CDD" id="cd16444">
    <property type="entry name" value="LipB"/>
    <property type="match status" value="1"/>
</dbReference>
<protein>
    <recommendedName>
        <fullName evidence="5 6">Octanoyltransferase</fullName>
        <ecNumber evidence="5 6">2.3.1.181</ecNumber>
    </recommendedName>
    <alternativeName>
        <fullName evidence="5">Lipoate-protein ligase B</fullName>
    </alternativeName>
    <alternativeName>
        <fullName evidence="5">Lipoyl/octanoyl transferase</fullName>
    </alternativeName>
    <alternativeName>
        <fullName evidence="5">Octanoyl-[acyl-carrier-protein]-protein N-octanoyltransferase</fullName>
    </alternativeName>
</protein>
<dbReference type="NCBIfam" id="TIGR00214">
    <property type="entry name" value="lipB"/>
    <property type="match status" value="1"/>
</dbReference>
<reference evidence="11 12" key="1">
    <citation type="submission" date="2017-03" db="EMBL/GenBank/DDBJ databases">
        <title>Genome sequence of Sphingomonas dokdonensis DSM 21029.</title>
        <authorList>
            <person name="Poehlein A."/>
            <person name="Wuebbeler J.H."/>
            <person name="Steinbuechel A."/>
            <person name="Daniel R."/>
        </authorList>
    </citation>
    <scope>NUCLEOTIDE SEQUENCE [LARGE SCALE GENOMIC DNA]</scope>
    <source>
        <strain evidence="11 12">DSM 21029</strain>
    </source>
</reference>
<dbReference type="PROSITE" id="PS01313">
    <property type="entry name" value="LIPB"/>
    <property type="match status" value="1"/>
</dbReference>
<evidence type="ECO:0000256" key="3">
    <source>
        <dbReference type="ARBA" id="ARBA00023315"/>
    </source>
</evidence>
<dbReference type="InterPro" id="IPR020605">
    <property type="entry name" value="Octanoyltransferase_CS"/>
</dbReference>
<comment type="catalytic activity">
    <reaction evidence="5 6">
        <text>octanoyl-[ACP] + L-lysyl-[protein] = N(6)-octanoyl-L-lysyl-[protein] + holo-[ACP] + H(+)</text>
        <dbReference type="Rhea" id="RHEA:17665"/>
        <dbReference type="Rhea" id="RHEA-COMP:9636"/>
        <dbReference type="Rhea" id="RHEA-COMP:9685"/>
        <dbReference type="Rhea" id="RHEA-COMP:9752"/>
        <dbReference type="Rhea" id="RHEA-COMP:9928"/>
        <dbReference type="ChEBI" id="CHEBI:15378"/>
        <dbReference type="ChEBI" id="CHEBI:29969"/>
        <dbReference type="ChEBI" id="CHEBI:64479"/>
        <dbReference type="ChEBI" id="CHEBI:78463"/>
        <dbReference type="ChEBI" id="CHEBI:78809"/>
        <dbReference type="EC" id="2.3.1.181"/>
    </reaction>
</comment>
<feature type="binding site" evidence="5 8">
    <location>
        <begin position="170"/>
        <end position="172"/>
    </location>
    <ligand>
        <name>substrate</name>
    </ligand>
</feature>
<comment type="miscellaneous">
    <text evidence="5">In the reaction, the free carboxyl group of octanoic acid is attached via an amide linkage to the epsilon-amino group of a specific lysine residue of lipoyl domains of lipoate-dependent enzymes.</text>
</comment>
<dbReference type="GO" id="GO:0033819">
    <property type="term" value="F:lipoyl(octanoyl) transferase activity"/>
    <property type="evidence" value="ECO:0007669"/>
    <property type="project" value="UniProtKB-EC"/>
</dbReference>
<keyword evidence="5" id="KW-0963">Cytoplasm</keyword>
<dbReference type="InterPro" id="IPR045864">
    <property type="entry name" value="aa-tRNA-synth_II/BPL/LPL"/>
</dbReference>
<dbReference type="PANTHER" id="PTHR10993">
    <property type="entry name" value="OCTANOYLTRANSFERASE"/>
    <property type="match status" value="1"/>
</dbReference>
<organism evidence="11 12">
    <name type="scientific">Sphingomonas dokdonensis</name>
    <dbReference type="NCBI Taxonomy" id="344880"/>
    <lineage>
        <taxon>Bacteria</taxon>
        <taxon>Pseudomonadati</taxon>
        <taxon>Pseudomonadota</taxon>
        <taxon>Alphaproteobacteria</taxon>
        <taxon>Sphingomonadales</taxon>
        <taxon>Sphingomonadaceae</taxon>
        <taxon>Sphingomonas</taxon>
    </lineage>
</organism>
<dbReference type="AlphaFoldDB" id="A0A245ZUH0"/>
<comment type="similarity">
    <text evidence="5 6">Belongs to the LipB family.</text>
</comment>
<comment type="caution">
    <text evidence="11">The sequence shown here is derived from an EMBL/GenBank/DDBJ whole genome shotgun (WGS) entry which is preliminary data.</text>
</comment>
<evidence type="ECO:0000256" key="1">
    <source>
        <dbReference type="ARBA" id="ARBA00004821"/>
    </source>
</evidence>
<keyword evidence="12" id="KW-1185">Reference proteome</keyword>
<dbReference type="PROSITE" id="PS51733">
    <property type="entry name" value="BPL_LPL_CATALYTIC"/>
    <property type="match status" value="1"/>
</dbReference>
<dbReference type="EMBL" id="NBBI01000001">
    <property type="protein sequence ID" value="OWK33386.1"/>
    <property type="molecule type" value="Genomic_DNA"/>
</dbReference>
<sequence>MPIASARHICRWVTDIHDIEWRTSPGLTDYAAALAEMEARANAVSAGSAGELVWLLEHPPVYTAGTSADSAELIDPRFPVVAAGRGGRYTYHGPGQRIGYLVLNLAKRGRDVRCYVHALEGWVIAALGEMGISAFRAPGRVGIWTHDASGQEAKIGAIGVRVRRWITMHGFSVNLSPDLSHFGGIVPCGLAEYPVTSAQALGASHAMETFDAALALTSGAFLDSLTCERENEA</sequence>
<evidence type="ECO:0000256" key="8">
    <source>
        <dbReference type="PIRSR" id="PIRSR016262-2"/>
    </source>
</evidence>
<comment type="pathway">
    <text evidence="1 5 6">Protein modification; protein lipoylation via endogenous pathway; protein N(6)-(lipoyl)lysine from octanoyl-[acyl-carrier-protein]: step 1/2.</text>
</comment>
<evidence type="ECO:0000256" key="9">
    <source>
        <dbReference type="PIRSR" id="PIRSR016262-3"/>
    </source>
</evidence>
<name>A0A245ZUH0_9SPHN</name>
<keyword evidence="3 5" id="KW-0012">Acyltransferase</keyword>
<comment type="function">
    <text evidence="4 5 6">Catalyzes the transfer of endogenously produced octanoic acid from octanoyl-acyl-carrier-protein onto the lipoyl domains of lipoate-dependent enzymes. Lipoyl-ACP can also act as a substrate although octanoyl-ACP is likely to be the physiological substrate.</text>
</comment>
<feature type="binding site" evidence="5 8">
    <location>
        <begin position="157"/>
        <end position="159"/>
    </location>
    <ligand>
        <name>substrate</name>
    </ligand>
</feature>
<evidence type="ECO:0000313" key="11">
    <source>
        <dbReference type="EMBL" id="OWK33386.1"/>
    </source>
</evidence>
<evidence type="ECO:0000256" key="4">
    <source>
        <dbReference type="ARBA" id="ARBA00024732"/>
    </source>
</evidence>
<dbReference type="Gene3D" id="3.30.930.10">
    <property type="entry name" value="Bira Bifunctional Protein, Domain 2"/>
    <property type="match status" value="1"/>
</dbReference>
<dbReference type="NCBIfam" id="NF010925">
    <property type="entry name" value="PRK14345.1"/>
    <property type="match status" value="1"/>
</dbReference>
<feature type="active site" description="Acyl-thioester intermediate" evidence="5 7">
    <location>
        <position position="188"/>
    </location>
</feature>
<dbReference type="EC" id="2.3.1.181" evidence="5 6"/>
<feature type="site" description="Lowers pKa of active site Cys" evidence="5 9">
    <location>
        <position position="154"/>
    </location>
</feature>
<evidence type="ECO:0000259" key="10">
    <source>
        <dbReference type="PROSITE" id="PS51733"/>
    </source>
</evidence>
<dbReference type="Proteomes" id="UP000197290">
    <property type="component" value="Unassembled WGS sequence"/>
</dbReference>
<feature type="binding site" evidence="5 8">
    <location>
        <begin position="85"/>
        <end position="92"/>
    </location>
    <ligand>
        <name>substrate</name>
    </ligand>
</feature>
<comment type="subcellular location">
    <subcellularLocation>
        <location evidence="5">Cytoplasm</location>
    </subcellularLocation>
</comment>
<dbReference type="InterPro" id="IPR004143">
    <property type="entry name" value="BPL_LPL_catalytic"/>
</dbReference>
<keyword evidence="2 5" id="KW-0808">Transferase</keyword>
<dbReference type="SUPFAM" id="SSF55681">
    <property type="entry name" value="Class II aaRS and biotin synthetases"/>
    <property type="match status" value="1"/>
</dbReference>
<dbReference type="HAMAP" id="MF_00013">
    <property type="entry name" value="LipB"/>
    <property type="match status" value="1"/>
</dbReference>
<dbReference type="NCBIfam" id="NF010921">
    <property type="entry name" value="PRK14341.1"/>
    <property type="match status" value="1"/>
</dbReference>